<dbReference type="SMART" id="SM01411">
    <property type="entry name" value="Ephrin_rec_like"/>
    <property type="match status" value="3"/>
</dbReference>
<keyword evidence="1" id="KW-0732">Signal</keyword>
<feature type="domain" description="Laminin EGF-like" evidence="4">
    <location>
        <begin position="1397"/>
        <end position="1425"/>
    </location>
</feature>
<feature type="transmembrane region" description="Helical" evidence="3">
    <location>
        <begin position="174"/>
        <end position="191"/>
    </location>
</feature>
<dbReference type="Gene3D" id="2.130.10.130">
    <property type="entry name" value="Integrin alpha, N-terminal"/>
    <property type="match status" value="2"/>
</dbReference>
<dbReference type="PANTHER" id="PTHR44103">
    <property type="entry name" value="PROPROTEIN CONVERTASE P"/>
    <property type="match status" value="1"/>
</dbReference>
<evidence type="ECO:0000256" key="3">
    <source>
        <dbReference type="SAM" id="Phobius"/>
    </source>
</evidence>
<name>A0ABP0LEF2_9DINO</name>
<dbReference type="SUPFAM" id="SSF69318">
    <property type="entry name" value="Integrin alpha N-terminal domain"/>
    <property type="match status" value="3"/>
</dbReference>
<organism evidence="5 6">
    <name type="scientific">Durusdinium trenchii</name>
    <dbReference type="NCBI Taxonomy" id="1381693"/>
    <lineage>
        <taxon>Eukaryota</taxon>
        <taxon>Sar</taxon>
        <taxon>Alveolata</taxon>
        <taxon>Dinophyceae</taxon>
        <taxon>Suessiales</taxon>
        <taxon>Symbiodiniaceae</taxon>
        <taxon>Durusdinium</taxon>
    </lineage>
</organism>
<dbReference type="InterPro" id="IPR013517">
    <property type="entry name" value="FG-GAP"/>
</dbReference>
<evidence type="ECO:0000256" key="2">
    <source>
        <dbReference type="SAM" id="MobiDB-lite"/>
    </source>
</evidence>
<feature type="transmembrane region" description="Helical" evidence="3">
    <location>
        <begin position="211"/>
        <end position="233"/>
    </location>
</feature>
<dbReference type="Gene3D" id="2.10.50.10">
    <property type="entry name" value="Tumor Necrosis Factor Receptor, subunit A, domain 2"/>
    <property type="match status" value="1"/>
</dbReference>
<evidence type="ECO:0000313" key="6">
    <source>
        <dbReference type="Proteomes" id="UP001642484"/>
    </source>
</evidence>
<gene>
    <name evidence="5" type="ORF">CCMP2556_LOCUS20384</name>
</gene>
<evidence type="ECO:0000256" key="1">
    <source>
        <dbReference type="ARBA" id="ARBA00022729"/>
    </source>
</evidence>
<feature type="transmembrane region" description="Helical" evidence="3">
    <location>
        <begin position="142"/>
        <end position="162"/>
    </location>
</feature>
<feature type="transmembrane region" description="Helical" evidence="3">
    <location>
        <begin position="117"/>
        <end position="136"/>
    </location>
</feature>
<dbReference type="Pfam" id="PF13517">
    <property type="entry name" value="FG-GAP_3"/>
    <property type="match status" value="5"/>
</dbReference>
<dbReference type="SUPFAM" id="SSF57184">
    <property type="entry name" value="Growth factor receptor domain"/>
    <property type="match status" value="1"/>
</dbReference>
<evidence type="ECO:0000313" key="5">
    <source>
        <dbReference type="EMBL" id="CAK9036695.1"/>
    </source>
</evidence>
<dbReference type="PROSITE" id="PS01248">
    <property type="entry name" value="EGF_LAM_1"/>
    <property type="match status" value="1"/>
</dbReference>
<keyword evidence="3" id="KW-0812">Transmembrane</keyword>
<dbReference type="Proteomes" id="UP001642484">
    <property type="component" value="Unassembled WGS sequence"/>
</dbReference>
<evidence type="ECO:0000259" key="4">
    <source>
        <dbReference type="PROSITE" id="PS01248"/>
    </source>
</evidence>
<feature type="compositionally biased region" description="Polar residues" evidence="2">
    <location>
        <begin position="1930"/>
        <end position="1940"/>
    </location>
</feature>
<keyword evidence="3" id="KW-0472">Membrane</keyword>
<feature type="transmembrane region" description="Helical" evidence="3">
    <location>
        <begin position="1659"/>
        <end position="1680"/>
    </location>
</feature>
<comment type="caution">
    <text evidence="5">The sequence shown here is derived from an EMBL/GenBank/DDBJ whole genome shotgun (WGS) entry which is preliminary data.</text>
</comment>
<feature type="transmembrane region" description="Helical" evidence="3">
    <location>
        <begin position="86"/>
        <end position="110"/>
    </location>
</feature>
<keyword evidence="3" id="KW-1133">Transmembrane helix</keyword>
<dbReference type="EMBL" id="CAXAMN010011925">
    <property type="protein sequence ID" value="CAK9036695.1"/>
    <property type="molecule type" value="Genomic_DNA"/>
</dbReference>
<protein>
    <recommendedName>
        <fullName evidence="4">Laminin EGF-like domain-containing protein</fullName>
    </recommendedName>
</protein>
<proteinExistence type="predicted"/>
<sequence length="1963" mass="219222">MAFGMPRNELRLLALRLLVLSHIAFALILLVVLFFRLWEGDGLVQCGRQYPFVASKCICGGTLPYICWISESFNALYPDPDMSARVIGQTYCWLVLSLCPALEGLLLLFAWQRRCDLIAGILSSAYLLLVVFPDTLPHRWLFLHYGTAMVGMGVAILFQFILPWQCLLGTFTSYFIYYFSLTEFCISQGAARHLAYDWTFTPGVLEKPGSLVMVVIEWTLSFGAITVVVSYCLSEIFKQRAQISVMKSEIGELNEMLPPFPTVKRTRFVAAAESGRLAESVSIAASRAPVVLLSMSSLRSSAVWEPPSRKAVEQYWTEEGRRAIRRKLRALSKRLKQSTYAPRMCACVRNPQCVRVAQFTESLRLLYAVLQLRRVLAVSLVKRKRHEAAQVTVASSQFDGPSAVLVGPETESGVGQVTCTDLKRMLQACRVLLCLCVKAVFSIKTEHTMKCLAFLLPLAYGWWCETSKRHGCRGQSRQLVRETTAVNPFLPFTEIKSNVGNNAEPIVVDWDKDGDWDVILKTMDELLFFEFKAENHFVQMEPSPFKGIPGGSCRPAVADWDGDGRLDLIVGAEDGIRYYQKDGDGQLQRRSGGENPFEHIYTKHGACSDLSIEDWDGDGDLDLLVSGYERPVSYFERSGTQLVLLEGERNPFHAIANQTITHRAIMTDWNGDGYMDVILMVKLFHKWTQVQGDPMNNKVGCPIFLYEQKKMDGKMTLSWKDEEFFRNPNCRSFDGSGASFVDIDQDGDQDAVFGSFQGPLHVYERTSKGLVKPEDAKSSAGSPLDMIQVDTSVFGGVTGYYYPVLADWDLDGDLDLAFLHYAYSGEDRYFEHLPDNTVKELTGPPNTSCPIDWSRHFSFVDFDGDGKKDLLGFQRGVGVVVCVQTSSGFEMVQQEDNPFYSRKHRCYDEVKCTWDGDNYYGYFSFLGYPSFLDWDADSDMDMLRITTTKKVYLYEQHANGTFTAHALPLPTARAFSAEDFDGDGDIDMMILPPNSENCLYFERREDGSLEQLFGTDNPFDAVCQRMSGGTVGSTTGDAERYAALADWDGDGETDLLLVGRYKVNLWSNRPKEDFVEVVGQENPFAQLGLFQETDVTLVDVNGDGKMDVVFPPQHEESGLLEQLGPANPFEKVGYDRALTHSNAKNLLVDVDGDGDLDIVHGELHYTRNDGGHFTYLDPADPDHPFRGIHDTYLSCWTFVDWDQDGYKDLVHSYLGRTLFEQLFLVQQVLKVAQDMKRDGVSAAEIKAWMVKQLASQIRFYQNTANASFQELTGSANPFHEIDFLDINSMCPSLVDLDQDGTLELVMGTTGLTASKLLYYVQQNGTWRHMTETPFDDLSIHVNENRPVHPRFVDWDNDGSMDLILTGTDRVQFFQRGVCKPLSSYCRSGFCDQQSSKCRCSTGEEGEDCSLCGMFHFDVSGSCRACPGHNSLAGTCSRRGQCEDDEDARMKNADLNMTGFKVASARGTGRCTCAEPFFGPGCEQGLCPPGQRLDRHALGVERSEKYQQWQLCAPCQAGRFKNSSGNEECSLCPAGQVPVNGTHCLPCSSGTVPSPDVPETCVPCAAGDVALTGAATCTPCPAGTAPDGERSACVACEAGAFARPRSKECSLCPAGTVPNKLKSDCNECMGQTYALEGDEVCQTCAFPSMILGEENWCTPLYTMLFVIAFILLSLFILAIFGRLRLECLKRRLNKLAAAKKWQELHSTQAKPLEYGLWQSKACKVLAARKADVKSRSLQLGISLQYVFEKLETVYEEKAQQVEWRMDEWGPVTKSGFLVKVRNCKLPVDPHHAWHNLPICDHSEDPNFHQVAGVLAYGPWALGKGLCCPRDGRPDCSIVDALEIESNSARATWLWRDGGKGTASCQELTQECRVDAQQAKASVQADADAIKEHIQKEHQSFEYVNQTVEQALWCEVIKFLEQSEGISESEEMPSTQTPQESSEVSERTSSDKDFERDRESRCTLQ</sequence>
<dbReference type="InterPro" id="IPR002049">
    <property type="entry name" value="LE_dom"/>
</dbReference>
<dbReference type="PANTHER" id="PTHR44103:SF1">
    <property type="entry name" value="PROPROTEIN CONVERTASE P"/>
    <property type="match status" value="1"/>
</dbReference>
<keyword evidence="6" id="KW-1185">Reference proteome</keyword>
<feature type="transmembrane region" description="Helical" evidence="3">
    <location>
        <begin position="12"/>
        <end position="35"/>
    </location>
</feature>
<reference evidence="5 6" key="1">
    <citation type="submission" date="2024-02" db="EMBL/GenBank/DDBJ databases">
        <authorList>
            <person name="Chen Y."/>
            <person name="Shah S."/>
            <person name="Dougan E. K."/>
            <person name="Thang M."/>
            <person name="Chan C."/>
        </authorList>
    </citation>
    <scope>NUCLEOTIDE SEQUENCE [LARGE SCALE GENOMIC DNA]</scope>
</reference>
<feature type="compositionally biased region" description="Basic and acidic residues" evidence="2">
    <location>
        <begin position="1942"/>
        <end position="1963"/>
    </location>
</feature>
<feature type="region of interest" description="Disordered" evidence="2">
    <location>
        <begin position="1923"/>
        <end position="1963"/>
    </location>
</feature>
<dbReference type="InterPro" id="IPR028994">
    <property type="entry name" value="Integrin_alpha_N"/>
</dbReference>
<accession>A0ABP0LEF2</accession>
<dbReference type="InterPro" id="IPR009030">
    <property type="entry name" value="Growth_fac_rcpt_cys_sf"/>
</dbReference>